<evidence type="ECO:0000256" key="10">
    <source>
        <dbReference type="HAMAP-Rule" id="MF_00155"/>
    </source>
</evidence>
<organism evidence="11">
    <name type="scientific">uncultured Sphingomonadaceae bacterium</name>
    <dbReference type="NCBI Taxonomy" id="169976"/>
    <lineage>
        <taxon>Bacteria</taxon>
        <taxon>Pseudomonadati</taxon>
        <taxon>Pseudomonadota</taxon>
        <taxon>Alphaproteobacteria</taxon>
        <taxon>Sphingomonadales</taxon>
        <taxon>Sphingomonadaceae</taxon>
        <taxon>environmental samples</taxon>
    </lineage>
</organism>
<keyword evidence="9 10" id="KW-0472">Membrane</keyword>
<protein>
    <recommendedName>
        <fullName evidence="4 10">Cytochrome c oxidase assembly protein CtaG</fullName>
    </recommendedName>
</protein>
<keyword evidence="8 10" id="KW-0186">Copper</keyword>
<comment type="subcellular location">
    <subcellularLocation>
        <location evidence="2 10">Cell inner membrane</location>
        <topology evidence="2 10">Single-pass type II membrane protein</topology>
        <orientation evidence="2 10">Periplasmic side</orientation>
    </subcellularLocation>
</comment>
<sequence>MTAAARNNRTGFLMALFALGMLGLAFASVPLYRLFCQVTGFGGTTMRADESALPSTPTGTILNVRFDANTSSALPWSFQPEERVARAAVGARKMAFFTAKNLSDRPVTGTASFNVTPLKAGQYFNKIQCFCFTEQTLAPGQEVRMPVVYFVDPRILNDEDARRISEITLSYTFYPVDQAADAG</sequence>
<dbReference type="AlphaFoldDB" id="A0A6J4SKZ9"/>
<feature type="topological domain" description="Cytoplasmic" evidence="10">
    <location>
        <begin position="1"/>
        <end position="6"/>
    </location>
</feature>
<evidence type="ECO:0000313" key="11">
    <source>
        <dbReference type="EMBL" id="CAA9501993.1"/>
    </source>
</evidence>
<keyword evidence="10" id="KW-1003">Cell membrane</keyword>
<evidence type="ECO:0000256" key="6">
    <source>
        <dbReference type="ARBA" id="ARBA00022968"/>
    </source>
</evidence>
<evidence type="ECO:0000256" key="7">
    <source>
        <dbReference type="ARBA" id="ARBA00022989"/>
    </source>
</evidence>
<name>A0A6J4SKZ9_9SPHN</name>
<accession>A0A6J4SKZ9</accession>
<dbReference type="InterPro" id="IPR007533">
    <property type="entry name" value="Cyt_c_oxidase_assmbl_CtaG"/>
</dbReference>
<reference evidence="11" key="1">
    <citation type="submission" date="2020-02" db="EMBL/GenBank/DDBJ databases">
        <authorList>
            <person name="Meier V. D."/>
        </authorList>
    </citation>
    <scope>NUCLEOTIDE SEQUENCE</scope>
    <source>
        <strain evidence="11">AVDCRST_MAG39</strain>
    </source>
</reference>
<keyword evidence="10" id="KW-0997">Cell inner membrane</keyword>
<keyword evidence="6 10" id="KW-0735">Signal-anchor</keyword>
<evidence type="ECO:0000256" key="9">
    <source>
        <dbReference type="ARBA" id="ARBA00023136"/>
    </source>
</evidence>
<dbReference type="Gene3D" id="2.60.370.10">
    <property type="entry name" value="Ctag/Cox11"/>
    <property type="match status" value="1"/>
</dbReference>
<dbReference type="PANTHER" id="PTHR21320:SF3">
    <property type="entry name" value="CYTOCHROME C OXIDASE ASSEMBLY PROTEIN COX11, MITOCHONDRIAL-RELATED"/>
    <property type="match status" value="1"/>
</dbReference>
<dbReference type="GO" id="GO:0008535">
    <property type="term" value="P:respiratory chain complex IV assembly"/>
    <property type="evidence" value="ECO:0007669"/>
    <property type="project" value="UniProtKB-UniRule"/>
</dbReference>
<dbReference type="InterPro" id="IPR023471">
    <property type="entry name" value="CtaG/Cox11_dom_sf"/>
</dbReference>
<dbReference type="GO" id="GO:0005507">
    <property type="term" value="F:copper ion binding"/>
    <property type="evidence" value="ECO:0007669"/>
    <property type="project" value="InterPro"/>
</dbReference>
<dbReference type="PIRSF" id="PIRSF005413">
    <property type="entry name" value="COX11"/>
    <property type="match status" value="1"/>
</dbReference>
<dbReference type="PANTHER" id="PTHR21320">
    <property type="entry name" value="CYTOCHROME C OXIDASE ASSEMBLY PROTEIN COX11-RELATED"/>
    <property type="match status" value="1"/>
</dbReference>
<evidence type="ECO:0000256" key="1">
    <source>
        <dbReference type="ARBA" id="ARBA00004007"/>
    </source>
</evidence>
<proteinExistence type="inferred from homology"/>
<evidence type="ECO:0000256" key="5">
    <source>
        <dbReference type="ARBA" id="ARBA00022692"/>
    </source>
</evidence>
<keyword evidence="7 10" id="KW-1133">Transmembrane helix</keyword>
<dbReference type="HAMAP" id="MF_00155">
    <property type="entry name" value="CtaG"/>
    <property type="match status" value="1"/>
</dbReference>
<evidence type="ECO:0000256" key="8">
    <source>
        <dbReference type="ARBA" id="ARBA00023008"/>
    </source>
</evidence>
<dbReference type="SUPFAM" id="SSF110111">
    <property type="entry name" value="Ctag/Cox11"/>
    <property type="match status" value="1"/>
</dbReference>
<comment type="function">
    <text evidence="1 10">Exerts its effect at some terminal stage of cytochrome c oxidase synthesis, probably by being involved in the insertion of the copper B into subunit I.</text>
</comment>
<dbReference type="NCBIfam" id="NF003465">
    <property type="entry name" value="PRK05089.1"/>
    <property type="match status" value="1"/>
</dbReference>
<evidence type="ECO:0000256" key="3">
    <source>
        <dbReference type="ARBA" id="ARBA00009620"/>
    </source>
</evidence>
<feature type="topological domain" description="Periplasmic" evidence="10">
    <location>
        <begin position="29"/>
        <end position="183"/>
    </location>
</feature>
<comment type="similarity">
    <text evidence="3 10">Belongs to the COX11/CtaG family.</text>
</comment>
<dbReference type="FunFam" id="2.60.370.10:FF:000001">
    <property type="entry name" value="COX11 cytochrome c oxidase assembly homolog"/>
    <property type="match status" value="1"/>
</dbReference>
<dbReference type="EMBL" id="CADCVW010000057">
    <property type="protein sequence ID" value="CAA9501993.1"/>
    <property type="molecule type" value="Genomic_DNA"/>
</dbReference>
<dbReference type="GO" id="GO:0005886">
    <property type="term" value="C:plasma membrane"/>
    <property type="evidence" value="ECO:0007669"/>
    <property type="project" value="UniProtKB-SubCell"/>
</dbReference>
<dbReference type="Pfam" id="PF04442">
    <property type="entry name" value="CtaG_Cox11"/>
    <property type="match status" value="1"/>
</dbReference>
<keyword evidence="5 10" id="KW-0812">Transmembrane</keyword>
<evidence type="ECO:0000256" key="2">
    <source>
        <dbReference type="ARBA" id="ARBA00004382"/>
    </source>
</evidence>
<evidence type="ECO:0000256" key="4">
    <source>
        <dbReference type="ARBA" id="ARBA00015384"/>
    </source>
</evidence>
<gene>
    <name evidence="10" type="primary">ctaG</name>
    <name evidence="11" type="ORF">AVDCRST_MAG39-1420</name>
</gene>